<dbReference type="RefSeq" id="WP_211316647.1">
    <property type="nucleotide sequence ID" value="NZ_PZZP01000002.1"/>
</dbReference>
<evidence type="ECO:0000313" key="2">
    <source>
        <dbReference type="EMBL" id="PTM56426.1"/>
    </source>
</evidence>
<feature type="transmembrane region" description="Helical" evidence="1">
    <location>
        <begin position="6"/>
        <end position="25"/>
    </location>
</feature>
<keyword evidence="1" id="KW-1133">Transmembrane helix</keyword>
<keyword evidence="3" id="KW-1185">Reference proteome</keyword>
<feature type="transmembrane region" description="Helical" evidence="1">
    <location>
        <begin position="73"/>
        <end position="92"/>
    </location>
</feature>
<evidence type="ECO:0000256" key="1">
    <source>
        <dbReference type="SAM" id="Phobius"/>
    </source>
</evidence>
<organism evidence="2 3">
    <name type="scientific">Desmospora activa DSM 45169</name>
    <dbReference type="NCBI Taxonomy" id="1121389"/>
    <lineage>
        <taxon>Bacteria</taxon>
        <taxon>Bacillati</taxon>
        <taxon>Bacillota</taxon>
        <taxon>Bacilli</taxon>
        <taxon>Bacillales</taxon>
        <taxon>Thermoactinomycetaceae</taxon>
        <taxon>Desmospora</taxon>
    </lineage>
</organism>
<keyword evidence="1" id="KW-0472">Membrane</keyword>
<keyword evidence="1" id="KW-0812">Transmembrane</keyword>
<reference evidence="2 3" key="1">
    <citation type="submission" date="2018-04" db="EMBL/GenBank/DDBJ databases">
        <title>Genomic Encyclopedia of Archaeal and Bacterial Type Strains, Phase II (KMG-II): from individual species to whole genera.</title>
        <authorList>
            <person name="Goeker M."/>
        </authorList>
    </citation>
    <scope>NUCLEOTIDE SEQUENCE [LARGE SCALE GENOMIC DNA]</scope>
    <source>
        <strain evidence="2 3">DSM 45169</strain>
    </source>
</reference>
<dbReference type="EMBL" id="PZZP01000002">
    <property type="protein sequence ID" value="PTM56426.1"/>
    <property type="molecule type" value="Genomic_DNA"/>
</dbReference>
<accession>A0A2T4Z3H8</accession>
<sequence>MGWWEETPITDGIIVVGTMGIVVWMNEKRKGVLRESWIYNRLLYPFAYLLEKVVIRISSTLTKKPCRLLAQGFVYLYYLATSIFTDLHFHWISY</sequence>
<gene>
    <name evidence="2" type="ORF">C8J48_2748</name>
</gene>
<protein>
    <submittedName>
        <fullName evidence="2">Uncharacterized protein</fullName>
    </submittedName>
</protein>
<proteinExistence type="predicted"/>
<dbReference type="AlphaFoldDB" id="A0A2T4Z3H8"/>
<dbReference type="Proteomes" id="UP000241639">
    <property type="component" value="Unassembled WGS sequence"/>
</dbReference>
<comment type="caution">
    <text evidence="2">The sequence shown here is derived from an EMBL/GenBank/DDBJ whole genome shotgun (WGS) entry which is preliminary data.</text>
</comment>
<evidence type="ECO:0000313" key="3">
    <source>
        <dbReference type="Proteomes" id="UP000241639"/>
    </source>
</evidence>
<name>A0A2T4Z3H8_9BACL</name>